<evidence type="ECO:0000256" key="7">
    <source>
        <dbReference type="ARBA" id="ARBA00023130"/>
    </source>
</evidence>
<protein>
    <submittedName>
        <fullName evidence="15">Cysteinyl leukotriene receptor 2-like</fullName>
    </submittedName>
</protein>
<feature type="transmembrane region" description="Helical" evidence="13">
    <location>
        <begin position="320"/>
        <end position="338"/>
    </location>
</feature>
<feature type="transmembrane region" description="Helical" evidence="13">
    <location>
        <begin position="358"/>
        <end position="382"/>
    </location>
</feature>
<feature type="transmembrane region" description="Helical" evidence="13">
    <location>
        <begin position="33"/>
        <end position="55"/>
    </location>
</feature>
<keyword evidence="6" id="KW-0297">G-protein coupled receptor</keyword>
<keyword evidence="16" id="KW-1185">Reference proteome</keyword>
<comment type="subcellular location">
    <subcellularLocation>
        <location evidence="1">Cell membrane</location>
        <topology evidence="1">Multi-pass membrane protein</topology>
    </subcellularLocation>
</comment>
<evidence type="ECO:0000256" key="3">
    <source>
        <dbReference type="ARBA" id="ARBA00022692"/>
    </source>
</evidence>
<evidence type="ECO:0000256" key="9">
    <source>
        <dbReference type="ARBA" id="ARBA00023157"/>
    </source>
</evidence>
<reference evidence="15" key="1">
    <citation type="submission" date="2025-08" db="UniProtKB">
        <authorList>
            <consortium name="Ensembl"/>
        </authorList>
    </citation>
    <scope>IDENTIFICATION</scope>
</reference>
<evidence type="ECO:0000256" key="10">
    <source>
        <dbReference type="ARBA" id="ARBA00023170"/>
    </source>
</evidence>
<evidence type="ECO:0000256" key="2">
    <source>
        <dbReference type="ARBA" id="ARBA00022475"/>
    </source>
</evidence>
<keyword evidence="4" id="KW-0391">Immunity</keyword>
<dbReference type="GO" id="GO:0002250">
    <property type="term" value="P:adaptive immune response"/>
    <property type="evidence" value="ECO:0007669"/>
    <property type="project" value="UniProtKB-KW"/>
</dbReference>
<dbReference type="FunFam" id="1.20.1070.10:FF:000017">
    <property type="entry name" value="lysophosphatidic acid receptor 4"/>
    <property type="match status" value="1"/>
</dbReference>
<keyword evidence="8 13" id="KW-0472">Membrane</keyword>
<evidence type="ECO:0000313" key="15">
    <source>
        <dbReference type="Ensembl" id="ENSSTUP00000099782.1"/>
    </source>
</evidence>
<evidence type="ECO:0000259" key="14">
    <source>
        <dbReference type="PROSITE" id="PS50262"/>
    </source>
</evidence>
<dbReference type="OrthoDB" id="9990906at2759"/>
<proteinExistence type="predicted"/>
<organism evidence="15 16">
    <name type="scientific">Salmo trutta</name>
    <name type="common">Brown trout</name>
    <dbReference type="NCBI Taxonomy" id="8032"/>
    <lineage>
        <taxon>Eukaryota</taxon>
        <taxon>Metazoa</taxon>
        <taxon>Chordata</taxon>
        <taxon>Craniata</taxon>
        <taxon>Vertebrata</taxon>
        <taxon>Euteleostomi</taxon>
        <taxon>Actinopterygii</taxon>
        <taxon>Neopterygii</taxon>
        <taxon>Teleostei</taxon>
        <taxon>Protacanthopterygii</taxon>
        <taxon>Salmoniformes</taxon>
        <taxon>Salmonidae</taxon>
        <taxon>Salmoninae</taxon>
        <taxon>Salmo</taxon>
    </lineage>
</organism>
<dbReference type="GO" id="GO:0005886">
    <property type="term" value="C:plasma membrane"/>
    <property type="evidence" value="ECO:0007669"/>
    <property type="project" value="UniProtKB-SubCell"/>
</dbReference>
<dbReference type="KEGG" id="stru:115150382"/>
<name>A0A674DUS4_SALTR</name>
<feature type="domain" description="G-protein coupled receptors family 1 profile" evidence="14">
    <location>
        <begin position="112"/>
        <end position="380"/>
    </location>
</feature>
<feature type="transmembrane region" description="Helical" evidence="13">
    <location>
        <begin position="258"/>
        <end position="282"/>
    </location>
</feature>
<dbReference type="GO" id="GO:0004930">
    <property type="term" value="F:G protein-coupled receptor activity"/>
    <property type="evidence" value="ECO:0007669"/>
    <property type="project" value="UniProtKB-KW"/>
</dbReference>
<dbReference type="GeneTree" id="ENSGT01150000286937"/>
<dbReference type="RefSeq" id="XP_029549476.1">
    <property type="nucleotide sequence ID" value="XM_029693616.1"/>
</dbReference>
<dbReference type="PRINTS" id="PR00237">
    <property type="entry name" value="GPCRRHODOPSN"/>
</dbReference>
<evidence type="ECO:0000256" key="12">
    <source>
        <dbReference type="SAM" id="MobiDB-lite"/>
    </source>
</evidence>
<feature type="transmembrane region" description="Helical" evidence="13">
    <location>
        <begin position="175"/>
        <end position="198"/>
    </location>
</feature>
<gene>
    <name evidence="15" type="primary">LOC115150382</name>
</gene>
<sequence length="542" mass="59420">MVTMPTISNTVIMVIAIMIMGAIVLIKRVIITMIMMIVIITPMIMPLCLSPAPWLETSHSLDYTLPPVIIHLGNHTTTALNSNQSCSGDDEIFKYRAYTVTYLLVFPMAFLSNIGALFVFLRLMPKRSASSVLMTNLALSDACFSLTLPLRLAYYFRGARWDLPDWLCRLCVFCFYLNLYTSVLFLTGLSVLRWLAVLKPLRHRALATPLRALLACLGIWLFVGGASVPFLFSGTRVRAGLTRCFEPRNPASWKMIFVLNYVGMTFGFLIPFITILGCYGCIIHRLTTTASSALGLTGSLNRNKIRNQGRRRRRRRSLRLVAMVICTFLLCFLPYHVARSLHLHAVVGRWGCVATVTLQRVLVVTLCLAAANSVVNPLLYYYSGESFRAVIRSASSRQRSFSSSFTQGSLLLSRRKKTTMPTTPTTRDSPLAPPLTLPGSLPDTALAPPLTLPGSLPDTTLAPPRTLPGSLPDTPLAPPLTLPGSLPDTPLAPPLTLTGSLPDTPLAPPLTLPGSLPDTPLAPPLTLPGSLPDTQSRVEDRF</sequence>
<evidence type="ECO:0000256" key="6">
    <source>
        <dbReference type="ARBA" id="ARBA00023040"/>
    </source>
</evidence>
<feature type="transmembrane region" description="Helical" evidence="13">
    <location>
        <begin position="210"/>
        <end position="232"/>
    </location>
</feature>
<dbReference type="InParanoid" id="A0A674DUS4"/>
<feature type="transmembrane region" description="Helical" evidence="13">
    <location>
        <begin position="133"/>
        <end position="155"/>
    </location>
</feature>
<evidence type="ECO:0000256" key="8">
    <source>
        <dbReference type="ARBA" id="ARBA00023136"/>
    </source>
</evidence>
<dbReference type="GeneID" id="115150382"/>
<evidence type="ECO:0000256" key="5">
    <source>
        <dbReference type="ARBA" id="ARBA00022989"/>
    </source>
</evidence>
<evidence type="ECO:0000256" key="13">
    <source>
        <dbReference type="SAM" id="Phobius"/>
    </source>
</evidence>
<keyword evidence="11" id="KW-0807">Transducer</keyword>
<feature type="transmembrane region" description="Helical" evidence="13">
    <location>
        <begin position="6"/>
        <end position="26"/>
    </location>
</feature>
<evidence type="ECO:0000256" key="4">
    <source>
        <dbReference type="ARBA" id="ARBA00022859"/>
    </source>
</evidence>
<dbReference type="OMA" id="KMRCFEP"/>
<dbReference type="Ensembl" id="ENSSTUT00000107069.1">
    <property type="protein sequence ID" value="ENSSTUP00000099782.1"/>
    <property type="gene ID" value="ENSSTUG00000044736.1"/>
</dbReference>
<evidence type="ECO:0000313" key="16">
    <source>
        <dbReference type="Proteomes" id="UP000472277"/>
    </source>
</evidence>
<dbReference type="Proteomes" id="UP000472277">
    <property type="component" value="Chromosome 16"/>
</dbReference>
<keyword evidence="5 13" id="KW-1133">Transmembrane helix</keyword>
<feature type="transmembrane region" description="Helical" evidence="13">
    <location>
        <begin position="100"/>
        <end position="121"/>
    </location>
</feature>
<dbReference type="AlphaFoldDB" id="A0A674DUS4"/>
<dbReference type="PANTHER" id="PTHR24231">
    <property type="entry name" value="PURINOCEPTOR-RELATED G-PROTEIN COUPLED RECEPTOR"/>
    <property type="match status" value="1"/>
</dbReference>
<feature type="region of interest" description="Disordered" evidence="12">
    <location>
        <begin position="412"/>
        <end position="542"/>
    </location>
</feature>
<feature type="compositionally biased region" description="Low complexity" evidence="12">
    <location>
        <begin position="482"/>
        <end position="504"/>
    </location>
</feature>
<keyword evidence="10" id="KW-0675">Receptor</keyword>
<dbReference type="PRINTS" id="PR01157">
    <property type="entry name" value="P2YPURNOCPTR"/>
</dbReference>
<dbReference type="PROSITE" id="PS50262">
    <property type="entry name" value="G_PROTEIN_RECEP_F1_2"/>
    <property type="match status" value="1"/>
</dbReference>
<feature type="compositionally biased region" description="Low complexity" evidence="12">
    <location>
        <begin position="440"/>
        <end position="457"/>
    </location>
</feature>
<reference evidence="15" key="2">
    <citation type="submission" date="2025-09" db="UniProtKB">
        <authorList>
            <consortium name="Ensembl"/>
        </authorList>
    </citation>
    <scope>IDENTIFICATION</scope>
</reference>
<dbReference type="InterPro" id="IPR017452">
    <property type="entry name" value="GPCR_Rhodpsn_7TM"/>
</dbReference>
<evidence type="ECO:0000256" key="11">
    <source>
        <dbReference type="ARBA" id="ARBA00023224"/>
    </source>
</evidence>
<keyword evidence="9" id="KW-1015">Disulfide bond</keyword>
<evidence type="ECO:0000256" key="1">
    <source>
        <dbReference type="ARBA" id="ARBA00004651"/>
    </source>
</evidence>
<dbReference type="Gene3D" id="1.20.1070.10">
    <property type="entry name" value="Rhodopsin 7-helix transmembrane proteins"/>
    <property type="match status" value="1"/>
</dbReference>
<dbReference type="InterPro" id="IPR000276">
    <property type="entry name" value="GPCR_Rhodpsn"/>
</dbReference>
<dbReference type="Pfam" id="PF00001">
    <property type="entry name" value="7tm_1"/>
    <property type="match status" value="1"/>
</dbReference>
<keyword evidence="7" id="KW-1064">Adaptive immunity</keyword>
<keyword evidence="2" id="KW-1003">Cell membrane</keyword>
<accession>A0A674DUS4</accession>
<dbReference type="SUPFAM" id="SSF81321">
    <property type="entry name" value="Family A G protein-coupled receptor-like"/>
    <property type="match status" value="1"/>
</dbReference>
<keyword evidence="3 13" id="KW-0812">Transmembrane</keyword>
<dbReference type="PANTHER" id="PTHR24231:SF52">
    <property type="entry name" value="CYSTEINYL LEUKOTRIENE RECEPTOR 2-LIKE"/>
    <property type="match status" value="1"/>
</dbReference>